<name>A0A8K0UQZ0_9AGAR</name>
<organism evidence="2 3">
    <name type="scientific">Cristinia sonorae</name>
    <dbReference type="NCBI Taxonomy" id="1940300"/>
    <lineage>
        <taxon>Eukaryota</taxon>
        <taxon>Fungi</taxon>
        <taxon>Dikarya</taxon>
        <taxon>Basidiomycota</taxon>
        <taxon>Agaricomycotina</taxon>
        <taxon>Agaricomycetes</taxon>
        <taxon>Agaricomycetidae</taxon>
        <taxon>Agaricales</taxon>
        <taxon>Pleurotineae</taxon>
        <taxon>Stephanosporaceae</taxon>
        <taxon>Cristinia</taxon>
    </lineage>
</organism>
<feature type="region of interest" description="Disordered" evidence="1">
    <location>
        <begin position="144"/>
        <end position="169"/>
    </location>
</feature>
<sequence>MAKMACEVISNEGQVLPLAQTRSPQTSQEVQCITVTLRREDLNGPIYVPVAGLGVPLTFKFVFVVEPFGTPTPEGEEIFGKKRRRLHVYEDKGLLPYDEEYESTSDPGERELPDPRANNDRMSDVWTMMSPTEPESVDVPSMVLSASDNSEEGTSRSCNRDSEHTGLGSGEYAGAVVVPAELTIL</sequence>
<evidence type="ECO:0000313" key="3">
    <source>
        <dbReference type="Proteomes" id="UP000813824"/>
    </source>
</evidence>
<feature type="compositionally biased region" description="Basic and acidic residues" evidence="1">
    <location>
        <begin position="107"/>
        <end position="122"/>
    </location>
</feature>
<accession>A0A8K0UQZ0</accession>
<dbReference type="AlphaFoldDB" id="A0A8K0UQZ0"/>
<feature type="region of interest" description="Disordered" evidence="1">
    <location>
        <begin position="96"/>
        <end position="122"/>
    </location>
</feature>
<reference evidence="2" key="1">
    <citation type="journal article" date="2021" name="New Phytol.">
        <title>Evolutionary innovations through gain and loss of genes in the ectomycorrhizal Boletales.</title>
        <authorList>
            <person name="Wu G."/>
            <person name="Miyauchi S."/>
            <person name="Morin E."/>
            <person name="Kuo A."/>
            <person name="Drula E."/>
            <person name="Varga T."/>
            <person name="Kohler A."/>
            <person name="Feng B."/>
            <person name="Cao Y."/>
            <person name="Lipzen A."/>
            <person name="Daum C."/>
            <person name="Hundley H."/>
            <person name="Pangilinan J."/>
            <person name="Johnson J."/>
            <person name="Barry K."/>
            <person name="LaButti K."/>
            <person name="Ng V."/>
            <person name="Ahrendt S."/>
            <person name="Min B."/>
            <person name="Choi I.G."/>
            <person name="Park H."/>
            <person name="Plett J.M."/>
            <person name="Magnuson J."/>
            <person name="Spatafora J.W."/>
            <person name="Nagy L.G."/>
            <person name="Henrissat B."/>
            <person name="Grigoriev I.V."/>
            <person name="Yang Z.L."/>
            <person name="Xu J."/>
            <person name="Martin F.M."/>
        </authorList>
    </citation>
    <scope>NUCLEOTIDE SEQUENCE</scope>
    <source>
        <strain evidence="2">KKN 215</strain>
    </source>
</reference>
<evidence type="ECO:0000256" key="1">
    <source>
        <dbReference type="SAM" id="MobiDB-lite"/>
    </source>
</evidence>
<keyword evidence="3" id="KW-1185">Reference proteome</keyword>
<gene>
    <name evidence="2" type="ORF">BXZ70DRAFT_1007728</name>
</gene>
<comment type="caution">
    <text evidence="2">The sequence shown here is derived from an EMBL/GenBank/DDBJ whole genome shotgun (WGS) entry which is preliminary data.</text>
</comment>
<dbReference type="EMBL" id="JAEVFJ010000014">
    <property type="protein sequence ID" value="KAH8100777.1"/>
    <property type="molecule type" value="Genomic_DNA"/>
</dbReference>
<protein>
    <submittedName>
        <fullName evidence="2">Uncharacterized protein</fullName>
    </submittedName>
</protein>
<dbReference type="Proteomes" id="UP000813824">
    <property type="component" value="Unassembled WGS sequence"/>
</dbReference>
<proteinExistence type="predicted"/>
<evidence type="ECO:0000313" key="2">
    <source>
        <dbReference type="EMBL" id="KAH8100777.1"/>
    </source>
</evidence>